<reference evidence="2" key="1">
    <citation type="submission" date="2019-09" db="EMBL/GenBank/DDBJ databases">
        <title>Isolation and complete genome sequencing of Methylocystis species.</title>
        <authorList>
            <person name="Rumah B.L."/>
            <person name="Stead C.E."/>
            <person name="Stevens B.C."/>
            <person name="Minton N.P."/>
            <person name="Grosse-Honebrink A."/>
            <person name="Zhang Y."/>
        </authorList>
    </citation>
    <scope>NUCLEOTIDE SEQUENCE [LARGE SCALE GENOMIC DNA]</scope>
    <source>
        <strain evidence="2">BRCS1</strain>
    </source>
</reference>
<evidence type="ECO:0000313" key="2">
    <source>
        <dbReference type="Proteomes" id="UP000424673"/>
    </source>
</evidence>
<reference evidence="1 2" key="2">
    <citation type="journal article" date="2021" name="AMB Express">
        <title>Isolation and characterisation of Methylocystis spp. for poly-3-hydroxybutyrate production using waste methane feedstocks.</title>
        <authorList>
            <person name="Rumah B.L."/>
            <person name="Stead C.E."/>
            <person name="Claxton Stevens B.H."/>
            <person name="Minton N.P."/>
            <person name="Grosse-Honebrink A."/>
            <person name="Zhang Y."/>
        </authorList>
    </citation>
    <scope>NUCLEOTIDE SEQUENCE [LARGE SCALE GENOMIC DNA]</scope>
    <source>
        <strain evidence="1 2">BRCS1</strain>
    </source>
</reference>
<gene>
    <name evidence="1" type="ORF">F7D13_03465</name>
</gene>
<name>A0ABX6EGB9_9HYPH</name>
<dbReference type="EMBL" id="CP044328">
    <property type="protein sequence ID" value="QGM93150.1"/>
    <property type="molecule type" value="Genomic_DNA"/>
</dbReference>
<accession>A0ABX6EGB9</accession>
<evidence type="ECO:0000313" key="1">
    <source>
        <dbReference type="EMBL" id="QGM93150.1"/>
    </source>
</evidence>
<protein>
    <recommendedName>
        <fullName evidence="3">Secreted protein</fullName>
    </recommendedName>
</protein>
<dbReference type="Proteomes" id="UP000424673">
    <property type="component" value="Chromosome"/>
</dbReference>
<organism evidence="1 2">
    <name type="scientific">Methylocystis rosea</name>
    <dbReference type="NCBI Taxonomy" id="173366"/>
    <lineage>
        <taxon>Bacteria</taxon>
        <taxon>Pseudomonadati</taxon>
        <taxon>Pseudomonadota</taxon>
        <taxon>Alphaproteobacteria</taxon>
        <taxon>Hyphomicrobiales</taxon>
        <taxon>Methylocystaceae</taxon>
        <taxon>Methylocystis</taxon>
    </lineage>
</organism>
<keyword evidence="2" id="KW-1185">Reference proteome</keyword>
<evidence type="ECO:0008006" key="3">
    <source>
        <dbReference type="Google" id="ProtNLM"/>
    </source>
</evidence>
<dbReference type="RefSeq" id="WP_154451024.1">
    <property type="nucleotide sequence ID" value="NZ_CP044328.1"/>
</dbReference>
<proteinExistence type="predicted"/>
<sequence>MRHLRMTFCTVAFAMMFGGSANLHSQRPMLIWLRRLAREGGSSDQASGRKETLWLKLLSEKKREFPEVRFNQRERFSGEGKVSSRRARVCAKQLCNDKKERLEIAL</sequence>